<proteinExistence type="predicted"/>
<dbReference type="PANTHER" id="PTHR14336">
    <property type="entry name" value="TANDEM PH DOMAIN CONTAINING PROTEIN"/>
    <property type="match status" value="1"/>
</dbReference>
<evidence type="ECO:0000256" key="1">
    <source>
        <dbReference type="SAM" id="MobiDB-lite"/>
    </source>
</evidence>
<feature type="region of interest" description="Disordered" evidence="1">
    <location>
        <begin position="1"/>
        <end position="28"/>
    </location>
</feature>
<evidence type="ECO:0000313" key="3">
    <source>
        <dbReference type="EMBL" id="KEY64285.1"/>
    </source>
</evidence>
<feature type="domain" description="PH" evidence="2">
    <location>
        <begin position="271"/>
        <end position="370"/>
    </location>
</feature>
<name>A0A084AG56_STACB</name>
<dbReference type="Pfam" id="PF00169">
    <property type="entry name" value="PH"/>
    <property type="match status" value="2"/>
</dbReference>
<evidence type="ECO:0000259" key="2">
    <source>
        <dbReference type="PROSITE" id="PS50003"/>
    </source>
</evidence>
<keyword evidence="4" id="KW-1185">Reference proteome</keyword>
<dbReference type="CDD" id="cd13299">
    <property type="entry name" value="PH2_PH_fungal"/>
    <property type="match status" value="1"/>
</dbReference>
<dbReference type="HOGENOM" id="CLU_037393_1_0_1"/>
<organism evidence="3 4">
    <name type="scientific">Stachybotrys chartarum (strain CBS 109288 / IBT 7711)</name>
    <name type="common">Toxic black mold</name>
    <name type="synonym">Stilbospora chartarum</name>
    <dbReference type="NCBI Taxonomy" id="1280523"/>
    <lineage>
        <taxon>Eukaryota</taxon>
        <taxon>Fungi</taxon>
        <taxon>Dikarya</taxon>
        <taxon>Ascomycota</taxon>
        <taxon>Pezizomycotina</taxon>
        <taxon>Sordariomycetes</taxon>
        <taxon>Hypocreomycetidae</taxon>
        <taxon>Hypocreales</taxon>
        <taxon>Stachybotryaceae</taxon>
        <taxon>Stachybotrys</taxon>
    </lineage>
</organism>
<feature type="domain" description="PH" evidence="2">
    <location>
        <begin position="47"/>
        <end position="144"/>
    </location>
</feature>
<dbReference type="Gene3D" id="2.30.29.30">
    <property type="entry name" value="Pleckstrin-homology domain (PH domain)/Phosphotyrosine-binding domain (PTB)"/>
    <property type="match status" value="2"/>
</dbReference>
<dbReference type="PANTHER" id="PTHR14336:SF15">
    <property type="entry name" value="DUAL ADAPTER FOR PHOSPHOTYROSINE AND 3-PHOSPHOTYROSINE AND 3-PHOSPHOINOSITIDE"/>
    <property type="match status" value="1"/>
</dbReference>
<dbReference type="Proteomes" id="UP000028045">
    <property type="component" value="Unassembled WGS sequence"/>
</dbReference>
<dbReference type="SUPFAM" id="SSF50729">
    <property type="entry name" value="PH domain-like"/>
    <property type="match status" value="2"/>
</dbReference>
<sequence length="385" mass="43683">MAQAVAEVREPRRITADKENANSNPPRPNCLPAAVPINRIGCFESDRVIKSGYVQKRTQKTKAWKPIFLVLRHQTLSIYKNDKETKLRHQLYLSDLTAVAYLKDPKQKREHVFGLFSPSKNFHLQAPTQAAAREWVELIRKNARIEEEEEEMLLASPVTRPQPPPLAREPGPGLGQAERILSSSPEQYDLSSSHSGFMTFQGRRQSPYMEYSGQSGNELASHSDFSDNDVHRVQGVSLENLAVQTPTNLPQQPRTLSQTSVPAALEQDLDRVVWQGWLWFLRSKGGVRQWKHMWGVLRPRNFILYKDESEYTAQRILPLPSVVNVVDIDPLSKHKTHCLQVITEEKSYRFCAPNEDALVRCIGAFKSLLAKRREAQARAAAASLS</sequence>
<dbReference type="OrthoDB" id="2157866at2759"/>
<dbReference type="SMART" id="SM00233">
    <property type="entry name" value="PH"/>
    <property type="match status" value="2"/>
</dbReference>
<accession>A0A084AG56</accession>
<dbReference type="InterPro" id="IPR011993">
    <property type="entry name" value="PH-like_dom_sf"/>
</dbReference>
<dbReference type="EMBL" id="KL648743">
    <property type="protein sequence ID" value="KEY64285.1"/>
    <property type="molecule type" value="Genomic_DNA"/>
</dbReference>
<evidence type="ECO:0000313" key="4">
    <source>
        <dbReference type="Proteomes" id="UP000028045"/>
    </source>
</evidence>
<protein>
    <recommendedName>
        <fullName evidence="2">PH domain-containing protein</fullName>
    </recommendedName>
</protein>
<dbReference type="CDD" id="cd13298">
    <property type="entry name" value="PH1_PH_fungal"/>
    <property type="match status" value="1"/>
</dbReference>
<feature type="region of interest" description="Disordered" evidence="1">
    <location>
        <begin position="154"/>
        <end position="178"/>
    </location>
</feature>
<dbReference type="InterPro" id="IPR001849">
    <property type="entry name" value="PH_domain"/>
</dbReference>
<feature type="compositionally biased region" description="Basic and acidic residues" evidence="1">
    <location>
        <begin position="7"/>
        <end position="20"/>
    </location>
</feature>
<dbReference type="InterPro" id="IPR051707">
    <property type="entry name" value="PI-Interact_SigTrans_Reg"/>
</dbReference>
<dbReference type="PROSITE" id="PS50003">
    <property type="entry name" value="PH_DOMAIN"/>
    <property type="match status" value="2"/>
</dbReference>
<gene>
    <name evidence="3" type="ORF">S7711_06331</name>
</gene>
<reference evidence="3 4" key="1">
    <citation type="journal article" date="2014" name="BMC Genomics">
        <title>Comparative genome sequencing reveals chemotype-specific gene clusters in the toxigenic black mold Stachybotrys.</title>
        <authorList>
            <person name="Semeiks J."/>
            <person name="Borek D."/>
            <person name="Otwinowski Z."/>
            <person name="Grishin N.V."/>
        </authorList>
    </citation>
    <scope>NUCLEOTIDE SEQUENCE [LARGE SCALE GENOMIC DNA]</scope>
    <source>
        <strain evidence="4">CBS 109288 / IBT 7711</strain>
    </source>
</reference>
<dbReference type="AlphaFoldDB" id="A0A084AG56"/>